<evidence type="ECO:0000313" key="5">
    <source>
        <dbReference type="Proteomes" id="UP000183223"/>
    </source>
</evidence>
<keyword evidence="2" id="KW-0945">Host-virus interaction</keyword>
<sequence>MANKDNPSNSENNLENANIKSTGPSTNDLKSRFKEGSIPLQTDYSDLIDIADIGRKATGQAPGQSGEPGDGLSLTDDGTLQTVVNSTGGLHFDKKALAIKPYDGINVDNNGVSVKAGSGIIVDSSGVSIDSNNVLPKGIIVMFSGSDIPDGWALCDGKNDTPDLIDRFILGGKVSDINKNNGKKVSGLFANNKQFKISTTNKELTITIKGTKLSQDQIPEHQHIGGTGYFSREGARYNVDQPHETAPRQLDNNPNSYDFTSYITKKGRSLFVEADNNAYYFYTSNVGKGNEHTHNVDASANIIPPYYILAFIMKI</sequence>
<dbReference type="GO" id="GO:0019062">
    <property type="term" value="P:virion attachment to host cell"/>
    <property type="evidence" value="ECO:0007669"/>
    <property type="project" value="InterPro"/>
</dbReference>
<evidence type="ECO:0000256" key="3">
    <source>
        <dbReference type="SAM" id="MobiDB-lite"/>
    </source>
</evidence>
<feature type="region of interest" description="Disordered" evidence="3">
    <location>
        <begin position="1"/>
        <end position="36"/>
    </location>
</feature>
<dbReference type="SUPFAM" id="SSF51225">
    <property type="entry name" value="Fibre shaft of virus attachment proteins"/>
    <property type="match status" value="1"/>
</dbReference>
<feature type="compositionally biased region" description="Polar residues" evidence="3">
    <location>
        <begin position="1"/>
        <end position="28"/>
    </location>
</feature>
<dbReference type="SUPFAM" id="SSF88874">
    <property type="entry name" value="Receptor-binding domain of short tail fibre protein gp12"/>
    <property type="match status" value="1"/>
</dbReference>
<dbReference type="EMBL" id="FMWJ01000004">
    <property type="protein sequence ID" value="SCZ58654.1"/>
    <property type="molecule type" value="Genomic_DNA"/>
</dbReference>
<dbReference type="RefSeq" id="WP_049585300.1">
    <property type="nucleotide sequence ID" value="NZ_CAWQXX010000066.1"/>
</dbReference>
<comment type="subcellular location">
    <subcellularLocation>
        <location evidence="1">Virion</location>
    </subcellularLocation>
</comment>
<dbReference type="Proteomes" id="UP000183223">
    <property type="component" value="Unassembled WGS sequence"/>
</dbReference>
<evidence type="ECO:0000256" key="2">
    <source>
        <dbReference type="ARBA" id="ARBA00022581"/>
    </source>
</evidence>
<dbReference type="InterPro" id="IPR009013">
    <property type="entry name" value="Attachment_protein_shaft_sf"/>
</dbReference>
<gene>
    <name evidence="4" type="ORF">SAMN02982990_01324</name>
</gene>
<dbReference type="GeneID" id="45658258"/>
<evidence type="ECO:0000313" key="4">
    <source>
        <dbReference type="EMBL" id="SCZ58654.1"/>
    </source>
</evidence>
<keyword evidence="5" id="KW-1185">Reference proteome</keyword>
<proteinExistence type="predicted"/>
<accession>A0A1G5QA02</accession>
<dbReference type="Gene3D" id="2.10.25.20">
    <property type="entry name" value="reovirus attachment protein sigma1, domain 1"/>
    <property type="match status" value="1"/>
</dbReference>
<reference evidence="5" key="1">
    <citation type="submission" date="2016-10" db="EMBL/GenBank/DDBJ databases">
        <authorList>
            <person name="Varghese N."/>
            <person name="Submissions S."/>
        </authorList>
    </citation>
    <scope>NUCLEOTIDE SEQUENCE [LARGE SCALE GENOMIC DNA]</scope>
    <source>
        <strain evidence="5">ATCC 29999</strain>
    </source>
</reference>
<organism evidence="4 5">
    <name type="scientific">Photorhabdus luminescens</name>
    <name type="common">Xenorhabdus luminescens</name>
    <dbReference type="NCBI Taxonomy" id="29488"/>
    <lineage>
        <taxon>Bacteria</taxon>
        <taxon>Pseudomonadati</taxon>
        <taxon>Pseudomonadota</taxon>
        <taxon>Gammaproteobacteria</taxon>
        <taxon>Enterobacterales</taxon>
        <taxon>Morganellaceae</taxon>
        <taxon>Photorhabdus</taxon>
    </lineage>
</organism>
<evidence type="ECO:0000256" key="1">
    <source>
        <dbReference type="ARBA" id="ARBA00004328"/>
    </source>
</evidence>
<name>A0A1G5QA02_PHOLU</name>
<dbReference type="AlphaFoldDB" id="A0A1G5QA02"/>
<evidence type="ECO:0008006" key="6">
    <source>
        <dbReference type="Google" id="ProtNLM"/>
    </source>
</evidence>
<protein>
    <recommendedName>
        <fullName evidence="6">Phage tail collar domain-containing protein</fullName>
    </recommendedName>
</protein>
<dbReference type="OrthoDB" id="6174642at2"/>
<dbReference type="CDD" id="cd22641">
    <property type="entry name" value="C24-like"/>
    <property type="match status" value="1"/>
</dbReference>